<evidence type="ECO:0000256" key="1">
    <source>
        <dbReference type="SAM" id="MobiDB-lite"/>
    </source>
</evidence>
<evidence type="ECO:0000256" key="2">
    <source>
        <dbReference type="SAM" id="Phobius"/>
    </source>
</evidence>
<dbReference type="RefSeq" id="WP_073390796.1">
    <property type="nucleotide sequence ID" value="NZ_FQVU01000003.1"/>
</dbReference>
<evidence type="ECO:0000313" key="3">
    <source>
        <dbReference type="EMBL" id="SHG74968.1"/>
    </source>
</evidence>
<feature type="region of interest" description="Disordered" evidence="1">
    <location>
        <begin position="1"/>
        <end position="21"/>
    </location>
</feature>
<dbReference type="EMBL" id="FQVU01000003">
    <property type="protein sequence ID" value="SHG74968.1"/>
    <property type="molecule type" value="Genomic_DNA"/>
</dbReference>
<protein>
    <submittedName>
        <fullName evidence="3">Uncharacterized protein</fullName>
    </submittedName>
</protein>
<proteinExistence type="predicted"/>
<feature type="transmembrane region" description="Helical" evidence="2">
    <location>
        <begin position="31"/>
        <end position="50"/>
    </location>
</feature>
<keyword evidence="2" id="KW-0812">Transmembrane</keyword>
<organism evidence="3 4">
    <name type="scientific">Jatrophihabitans endophyticus</name>
    <dbReference type="NCBI Taxonomy" id="1206085"/>
    <lineage>
        <taxon>Bacteria</taxon>
        <taxon>Bacillati</taxon>
        <taxon>Actinomycetota</taxon>
        <taxon>Actinomycetes</taxon>
        <taxon>Jatrophihabitantales</taxon>
        <taxon>Jatrophihabitantaceae</taxon>
        <taxon>Jatrophihabitans</taxon>
    </lineage>
</organism>
<dbReference type="Proteomes" id="UP000186132">
    <property type="component" value="Unassembled WGS sequence"/>
</dbReference>
<keyword evidence="2" id="KW-1133">Transmembrane helix</keyword>
<feature type="transmembrane region" description="Helical" evidence="2">
    <location>
        <begin position="97"/>
        <end position="118"/>
    </location>
</feature>
<gene>
    <name evidence="3" type="ORF">SAMN05443575_2691</name>
</gene>
<sequence length="134" mass="14202">MHPDTAPRQPHSLPSRPEPQRPVLGVRDVPVPVWVALALGAVGFVLRVSFQEIVVGTGVGYSCTYTDIAGFGFAVALVGCTVAAWRSWSARAAAWRIPVPFMAVFTVVALALAVVHALRGNGTIMSPCDSHPMP</sequence>
<dbReference type="AlphaFoldDB" id="A0A1M5MCG5"/>
<name>A0A1M5MCG5_9ACTN</name>
<dbReference type="STRING" id="1206085.SAMN05443575_2691"/>
<keyword evidence="2" id="KW-0472">Membrane</keyword>
<accession>A0A1M5MCG5</accession>
<reference evidence="3 4" key="1">
    <citation type="submission" date="2016-11" db="EMBL/GenBank/DDBJ databases">
        <authorList>
            <person name="Jaros S."/>
            <person name="Januszkiewicz K."/>
            <person name="Wedrychowicz H."/>
        </authorList>
    </citation>
    <scope>NUCLEOTIDE SEQUENCE [LARGE SCALE GENOMIC DNA]</scope>
    <source>
        <strain evidence="3 4">DSM 45627</strain>
    </source>
</reference>
<keyword evidence="4" id="KW-1185">Reference proteome</keyword>
<feature type="transmembrane region" description="Helical" evidence="2">
    <location>
        <begin position="62"/>
        <end position="85"/>
    </location>
</feature>
<evidence type="ECO:0000313" key="4">
    <source>
        <dbReference type="Proteomes" id="UP000186132"/>
    </source>
</evidence>